<feature type="domain" description="PRC-barrel" evidence="1">
    <location>
        <begin position="81"/>
        <end position="126"/>
    </location>
</feature>
<protein>
    <recommendedName>
        <fullName evidence="1">PRC-barrel domain-containing protein</fullName>
    </recommendedName>
</protein>
<dbReference type="EMBL" id="CACSLK010030184">
    <property type="protein sequence ID" value="CAA0836190.1"/>
    <property type="molecule type" value="Genomic_DNA"/>
</dbReference>
<dbReference type="Gene3D" id="2.30.30.240">
    <property type="entry name" value="PRC-barrel domain"/>
    <property type="match status" value="1"/>
</dbReference>
<gene>
    <name evidence="2" type="ORF">SHERM_03301</name>
</gene>
<dbReference type="InterPro" id="IPR027275">
    <property type="entry name" value="PRC-brl_dom"/>
</dbReference>
<dbReference type="OrthoDB" id="539916at2759"/>
<comment type="caution">
    <text evidence="2">The sequence shown here is derived from an EMBL/GenBank/DDBJ whole genome shotgun (WGS) entry which is preliminary data.</text>
</comment>
<name>A0A9N7NSX1_STRHE</name>
<accession>A0A9N7NSX1</accession>
<keyword evidence="3" id="KW-1185">Reference proteome</keyword>
<organism evidence="2 3">
    <name type="scientific">Striga hermonthica</name>
    <name type="common">Purple witchweed</name>
    <name type="synonym">Buchnera hermonthica</name>
    <dbReference type="NCBI Taxonomy" id="68872"/>
    <lineage>
        <taxon>Eukaryota</taxon>
        <taxon>Viridiplantae</taxon>
        <taxon>Streptophyta</taxon>
        <taxon>Embryophyta</taxon>
        <taxon>Tracheophyta</taxon>
        <taxon>Spermatophyta</taxon>
        <taxon>Magnoliopsida</taxon>
        <taxon>eudicotyledons</taxon>
        <taxon>Gunneridae</taxon>
        <taxon>Pentapetalae</taxon>
        <taxon>asterids</taxon>
        <taxon>lamiids</taxon>
        <taxon>Lamiales</taxon>
        <taxon>Orobanchaceae</taxon>
        <taxon>Buchnereae</taxon>
        <taxon>Striga</taxon>
    </lineage>
</organism>
<reference evidence="2" key="1">
    <citation type="submission" date="2019-12" db="EMBL/GenBank/DDBJ databases">
        <authorList>
            <person name="Scholes J."/>
        </authorList>
    </citation>
    <scope>NUCLEOTIDE SEQUENCE</scope>
</reference>
<dbReference type="AlphaFoldDB" id="A0A9N7NSX1"/>
<dbReference type="PANTHER" id="PTHR36740:SF1">
    <property type="entry name" value="PRC-BARREL DOMAIN-CONTAINING PROTEIN"/>
    <property type="match status" value="1"/>
</dbReference>
<dbReference type="SUPFAM" id="SSF50346">
    <property type="entry name" value="PRC-barrel domain"/>
    <property type="match status" value="1"/>
</dbReference>
<proteinExistence type="predicted"/>
<evidence type="ECO:0000313" key="3">
    <source>
        <dbReference type="Proteomes" id="UP001153555"/>
    </source>
</evidence>
<dbReference type="Proteomes" id="UP001153555">
    <property type="component" value="Unassembled WGS sequence"/>
</dbReference>
<dbReference type="PANTHER" id="PTHR36740">
    <property type="entry name" value="PRC DOMAIN-CONTAINING PROTEIN"/>
    <property type="match status" value="1"/>
</dbReference>
<sequence length="218" mass="24590">MAKQVITYQHSIGSLSLGFVSQLWVHTSSWVVMAVEVKPNLLSGAFERFLFKEIRQVGDVIFVEDENVIEVESVDIKSVGLETLVGYSVVTSNGQRIGKVRGYNFNINSGRVESLELDSFGISIIPSSLVSTYAVFVEDVVKVSIDTVFVHETAAISRVRRLTKGIWDGQNAGISNNRKFDHHVNYFTEKQRKKSSSKRRGSKIRRNADNWELPMDYL</sequence>
<dbReference type="InterPro" id="IPR011033">
    <property type="entry name" value="PRC_barrel-like_sf"/>
</dbReference>
<dbReference type="Pfam" id="PF05239">
    <property type="entry name" value="PRC"/>
    <property type="match status" value="1"/>
</dbReference>
<evidence type="ECO:0000313" key="2">
    <source>
        <dbReference type="EMBL" id="CAA0836190.1"/>
    </source>
</evidence>
<evidence type="ECO:0000259" key="1">
    <source>
        <dbReference type="Pfam" id="PF05239"/>
    </source>
</evidence>